<dbReference type="Proteomes" id="UP000719412">
    <property type="component" value="Unassembled WGS sequence"/>
</dbReference>
<evidence type="ECO:0000313" key="3">
    <source>
        <dbReference type="EMBL" id="KAH0809890.1"/>
    </source>
</evidence>
<dbReference type="EMBL" id="JABDTM020027844">
    <property type="protein sequence ID" value="KAH0809890.1"/>
    <property type="molecule type" value="Genomic_DNA"/>
</dbReference>
<comment type="caution">
    <text evidence="3">The sequence shown here is derived from an EMBL/GenBank/DDBJ whole genome shotgun (WGS) entry which is preliminary data.</text>
</comment>
<reference evidence="3" key="1">
    <citation type="journal article" date="2020" name="J Insects Food Feed">
        <title>The yellow mealworm (Tenebrio molitor) genome: a resource for the emerging insects as food and feed industry.</title>
        <authorList>
            <person name="Eriksson T."/>
            <person name="Andere A."/>
            <person name="Kelstrup H."/>
            <person name="Emery V."/>
            <person name="Picard C."/>
        </authorList>
    </citation>
    <scope>NUCLEOTIDE SEQUENCE</scope>
    <source>
        <strain evidence="3">Stoneville</strain>
        <tissue evidence="3">Whole head</tissue>
    </source>
</reference>
<proteinExistence type="predicted"/>
<protein>
    <submittedName>
        <fullName evidence="3">Uncharacterized protein</fullName>
    </submittedName>
</protein>
<feature type="compositionally biased region" description="Basic and acidic residues" evidence="2">
    <location>
        <begin position="225"/>
        <end position="242"/>
    </location>
</feature>
<evidence type="ECO:0000256" key="2">
    <source>
        <dbReference type="SAM" id="MobiDB-lite"/>
    </source>
</evidence>
<accession>A0A8J6H1A2</accession>
<keyword evidence="1" id="KW-0175">Coiled coil</keyword>
<feature type="coiled-coil region" evidence="1">
    <location>
        <begin position="302"/>
        <end position="329"/>
    </location>
</feature>
<feature type="region of interest" description="Disordered" evidence="2">
    <location>
        <begin position="382"/>
        <end position="411"/>
    </location>
</feature>
<sequence>MNDYVNLTTYKKDYVEKPIKRVAQNHPKQEFADPVAVGHKQYLFLHKGDLVRPNEDGEEYLERYNEEHRGMKKAALFDRPLDPDLIVRHKVTKELATEYQANYCDVEKDIAAYKEGRREAFRLPDDAEVPLTTHTATYKHPLMYTPRAMDRPIIVIPPTNIGDNEKINEILGVKTEISEYADHIGSLGELIVKAQMEKHLRNKKNRRTQEETRKSYIRGAGCGEDSGKNEGSNRESDDEVKVRRTKGTRTKNEWWYKECEQSKKEAVKVLREWRRNKIDRHRFLDVKRRYRERCEEKRKLGREREEKEIKEIRTEKEEENDDVREHGRECADVRARDLGIEGTEGGGEYARIISEMGARSGQRTPGYIVREECKRSRLRVTAEKRAAKEKRKRKRMRRRETSITGGTGMESLKTKGRWMNVDLNEREKDTDKLERRERIKKSRYNMEYKRCASKEISKYLGRESARERKLMVRFRCGNEGRRNKCWAEREERRCRMCYEERETIEHIRKGDKMDERDIEEEGKDREGKGWGIRIEKVKLWLIVNCGLISSTQATSSRKMDNDPSGAYLLPVQTPYGLHPSCYNNEGVNPPHFCSVPPPPKADIQTVVEANPILAALVLSSSLHLHPKIPGHNHNDHLPLNPYLALLLSHYGKYSPVFGKGRGLYGYVAANNYHNNKPFGAYKIYEDGDE</sequence>
<name>A0A8J6H1A2_TENMO</name>
<gene>
    <name evidence="3" type="ORF">GEV33_012902</name>
</gene>
<feature type="region of interest" description="Disordered" evidence="2">
    <location>
        <begin position="200"/>
        <end position="244"/>
    </location>
</feature>
<evidence type="ECO:0000313" key="4">
    <source>
        <dbReference type="Proteomes" id="UP000719412"/>
    </source>
</evidence>
<reference evidence="3" key="2">
    <citation type="submission" date="2021-08" db="EMBL/GenBank/DDBJ databases">
        <authorList>
            <person name="Eriksson T."/>
        </authorList>
    </citation>
    <scope>NUCLEOTIDE SEQUENCE</scope>
    <source>
        <strain evidence="3">Stoneville</strain>
        <tissue evidence="3">Whole head</tissue>
    </source>
</reference>
<feature type="compositionally biased region" description="Basic residues" evidence="2">
    <location>
        <begin position="387"/>
        <end position="398"/>
    </location>
</feature>
<evidence type="ECO:0000256" key="1">
    <source>
        <dbReference type="SAM" id="Coils"/>
    </source>
</evidence>
<keyword evidence="4" id="KW-1185">Reference proteome</keyword>
<organism evidence="3 4">
    <name type="scientific">Tenebrio molitor</name>
    <name type="common">Yellow mealworm beetle</name>
    <dbReference type="NCBI Taxonomy" id="7067"/>
    <lineage>
        <taxon>Eukaryota</taxon>
        <taxon>Metazoa</taxon>
        <taxon>Ecdysozoa</taxon>
        <taxon>Arthropoda</taxon>
        <taxon>Hexapoda</taxon>
        <taxon>Insecta</taxon>
        <taxon>Pterygota</taxon>
        <taxon>Neoptera</taxon>
        <taxon>Endopterygota</taxon>
        <taxon>Coleoptera</taxon>
        <taxon>Polyphaga</taxon>
        <taxon>Cucujiformia</taxon>
        <taxon>Tenebrionidae</taxon>
        <taxon>Tenebrio</taxon>
    </lineage>
</organism>
<dbReference type="AlphaFoldDB" id="A0A8J6H1A2"/>